<dbReference type="EMBL" id="JAQGEF010000008">
    <property type="protein sequence ID" value="MDA3614958.1"/>
    <property type="molecule type" value="Genomic_DNA"/>
</dbReference>
<keyword evidence="2" id="KW-1185">Reference proteome</keyword>
<dbReference type="InterPro" id="IPR018914">
    <property type="entry name" value="DUF2480"/>
</dbReference>
<proteinExistence type="predicted"/>
<dbReference type="Pfam" id="PF10652">
    <property type="entry name" value="DUF2480"/>
    <property type="match status" value="1"/>
</dbReference>
<sequence length="166" mass="18854">METEGFVNKVENSGIVALDLIDFKPDTHIIAFDLKEHLYMGLIVKEKEFRQSVSELDFTLYKNKAVAIFCSVDTIIPTWVYMFLADKLYTSASFVDFKSPEELHTDLWKSNLIAADLLHFKDKKVVVRARPAIPPALFILATNLLKPLVKTLMYGEIGMPKVISKS</sequence>
<evidence type="ECO:0000313" key="1">
    <source>
        <dbReference type="EMBL" id="MDA3614958.1"/>
    </source>
</evidence>
<gene>
    <name evidence="1" type="ORF">O3P16_09075</name>
</gene>
<protein>
    <submittedName>
        <fullName evidence="1">DUF2480 family protein</fullName>
    </submittedName>
</protein>
<dbReference type="RefSeq" id="WP_407031281.1">
    <property type="nucleotide sequence ID" value="NZ_JAQGEF010000008.1"/>
</dbReference>
<name>A0ABT4UJD9_9BACT</name>
<accession>A0ABT4UJD9</accession>
<reference evidence="1 2" key="1">
    <citation type="submission" date="2022-12" db="EMBL/GenBank/DDBJ databases">
        <title>Chitinophagaceae gen. sp. nov., a new member of the family Chitinophagaceae, isolated from soil in a chemical factory.</title>
        <authorList>
            <person name="Ke Z."/>
        </authorList>
    </citation>
    <scope>NUCLEOTIDE SEQUENCE [LARGE SCALE GENOMIC DNA]</scope>
    <source>
        <strain evidence="1 2">LY-5</strain>
    </source>
</reference>
<organism evidence="1 2">
    <name type="scientific">Polluticaenibacter yanchengensis</name>
    <dbReference type="NCBI Taxonomy" id="3014562"/>
    <lineage>
        <taxon>Bacteria</taxon>
        <taxon>Pseudomonadati</taxon>
        <taxon>Bacteroidota</taxon>
        <taxon>Chitinophagia</taxon>
        <taxon>Chitinophagales</taxon>
        <taxon>Chitinophagaceae</taxon>
        <taxon>Polluticaenibacter</taxon>
    </lineage>
</organism>
<evidence type="ECO:0000313" key="2">
    <source>
        <dbReference type="Proteomes" id="UP001210231"/>
    </source>
</evidence>
<comment type="caution">
    <text evidence="1">The sequence shown here is derived from an EMBL/GenBank/DDBJ whole genome shotgun (WGS) entry which is preliminary data.</text>
</comment>
<dbReference type="Proteomes" id="UP001210231">
    <property type="component" value="Unassembled WGS sequence"/>
</dbReference>